<dbReference type="InterPro" id="IPR000120">
    <property type="entry name" value="Amidase"/>
</dbReference>
<keyword evidence="4" id="KW-1185">Reference proteome</keyword>
<dbReference type="PANTHER" id="PTHR11895">
    <property type="entry name" value="TRANSAMIDASE"/>
    <property type="match status" value="1"/>
</dbReference>
<dbReference type="RefSeq" id="WP_067013295.1">
    <property type="nucleotide sequence ID" value="NZ_FLOB01000002.1"/>
</dbReference>
<dbReference type="Gene3D" id="3.90.1300.10">
    <property type="entry name" value="Amidase signature (AS) domain"/>
    <property type="match status" value="1"/>
</dbReference>
<dbReference type="InterPro" id="IPR023631">
    <property type="entry name" value="Amidase_dom"/>
</dbReference>
<evidence type="ECO:0000259" key="2">
    <source>
        <dbReference type="Pfam" id="PF01425"/>
    </source>
</evidence>
<feature type="domain" description="Amidase" evidence="2">
    <location>
        <begin position="29"/>
        <end position="455"/>
    </location>
</feature>
<organism evidence="3 4">
    <name type="scientific">Marinomonas spartinae</name>
    <dbReference type="NCBI Taxonomy" id="1792290"/>
    <lineage>
        <taxon>Bacteria</taxon>
        <taxon>Pseudomonadati</taxon>
        <taxon>Pseudomonadota</taxon>
        <taxon>Gammaproteobacteria</taxon>
        <taxon>Oceanospirillales</taxon>
        <taxon>Oceanospirillaceae</taxon>
        <taxon>Marinomonas</taxon>
    </lineage>
</organism>
<reference evidence="3 4" key="1">
    <citation type="submission" date="2016-06" db="EMBL/GenBank/DDBJ databases">
        <authorList>
            <person name="Kjaerup R.B."/>
            <person name="Dalgaard T.S."/>
            <person name="Juul-Madsen H.R."/>
        </authorList>
    </citation>
    <scope>NUCLEOTIDE SEQUENCE [LARGE SCALE GENOMIC DNA]</scope>
    <source>
        <strain evidence="3 4">CECT 8886</strain>
    </source>
</reference>
<comment type="similarity">
    <text evidence="1">Belongs to the amidase family.</text>
</comment>
<accession>A0A1A8T5V6</accession>
<dbReference type="Proteomes" id="UP000092544">
    <property type="component" value="Unassembled WGS sequence"/>
</dbReference>
<dbReference type="PANTHER" id="PTHR11895:SF7">
    <property type="entry name" value="GLUTAMYL-TRNA(GLN) AMIDOTRANSFERASE SUBUNIT A, MITOCHONDRIAL"/>
    <property type="match status" value="1"/>
</dbReference>
<dbReference type="OrthoDB" id="8872210at2"/>
<dbReference type="EC" id="3.5.2.12" evidence="3"/>
<dbReference type="InterPro" id="IPR036928">
    <property type="entry name" value="AS_sf"/>
</dbReference>
<protein>
    <submittedName>
        <fullName evidence="3">6-aminohexanoate-cyclic-dimer hydrolase</fullName>
        <ecNumber evidence="3">3.5.2.12</ecNumber>
    </submittedName>
</protein>
<dbReference type="AlphaFoldDB" id="A0A1A8T5V6"/>
<gene>
    <name evidence="3" type="primary">nylA</name>
    <name evidence="3" type="ORF">MSP8886_00956</name>
</gene>
<dbReference type="PROSITE" id="PS00571">
    <property type="entry name" value="AMIDASES"/>
    <property type="match status" value="1"/>
</dbReference>
<sequence length="478" mass="51297">MSDFHELLDKYDGTELASLVRQKEVQPKELLETCIERIEKVDPSLNGIAEKLYDSAREATYADGPFMGIPTLVKDLFAPIKEAKTTNGSLAVGGVRLGIDDNHTSRLRGAGCVFVGTTTAPEFGTSYTTESSLFGPTRNPWNTEHSCGGSSGGSAALVAARALPFAHGNDGGGSIRVPSSCCGIFGLKPTRGLVPSGPMVGEGWAGMSIAHALTLSVRDSAGLLDVAAGSDLGAPYAAPHQEESFVSSLSKPLRPLRIAMIDSLSPWPNSKEANLAQQHAAKLCEALGHHVTTAKLPVDLMTFFDRAFDIIGPNVKSYVEMIGNMSGSPVSDEALQPSTRIIIRDKGSISAVQYVDAVTYMHGLGRIMANFMQDYDVLLTPTLTRPPVKIGELNLQDDSKSIEEFIQLSHSYSPYTAIFNGTGQPAMSVPLYWTPDNLPLGAHFVGRFGEDATLLALAAQLEQHQPWWNNRPPVNACR</sequence>
<proteinExistence type="inferred from homology"/>
<evidence type="ECO:0000313" key="4">
    <source>
        <dbReference type="Proteomes" id="UP000092544"/>
    </source>
</evidence>
<evidence type="ECO:0000256" key="1">
    <source>
        <dbReference type="ARBA" id="ARBA00009199"/>
    </source>
</evidence>
<keyword evidence="3" id="KW-0378">Hydrolase</keyword>
<evidence type="ECO:0000313" key="3">
    <source>
        <dbReference type="EMBL" id="SBS27780.1"/>
    </source>
</evidence>
<name>A0A1A8T5V6_9GAMM</name>
<dbReference type="STRING" id="1792290.MSP8886_00956"/>
<dbReference type="EMBL" id="FLOB01000002">
    <property type="protein sequence ID" value="SBS27780.1"/>
    <property type="molecule type" value="Genomic_DNA"/>
</dbReference>
<dbReference type="InterPro" id="IPR020556">
    <property type="entry name" value="Amidase_CS"/>
</dbReference>
<dbReference type="GO" id="GO:0019874">
    <property type="term" value="F:6-aminohexanoate-cyclic-dimer hydrolase activity"/>
    <property type="evidence" value="ECO:0007669"/>
    <property type="project" value="UniProtKB-EC"/>
</dbReference>
<dbReference type="Pfam" id="PF01425">
    <property type="entry name" value="Amidase"/>
    <property type="match status" value="1"/>
</dbReference>
<dbReference type="SUPFAM" id="SSF75304">
    <property type="entry name" value="Amidase signature (AS) enzymes"/>
    <property type="match status" value="1"/>
</dbReference>